<evidence type="ECO:0000313" key="4">
    <source>
        <dbReference type="Proteomes" id="UP000008495"/>
    </source>
</evidence>
<evidence type="ECO:0000259" key="2">
    <source>
        <dbReference type="Pfam" id="PF01979"/>
    </source>
</evidence>
<dbReference type="Proteomes" id="UP000008495">
    <property type="component" value="Unassembled WGS sequence"/>
</dbReference>
<dbReference type="RefSeq" id="WP_006502278.1">
    <property type="nucleotide sequence ID" value="NZ_BAGZ01000005.1"/>
</dbReference>
<dbReference type="STRING" id="100225.SAMN05421595_1363"/>
<dbReference type="EMBL" id="BAGZ01000005">
    <property type="protein sequence ID" value="GAB77526.1"/>
    <property type="molecule type" value="Genomic_DNA"/>
</dbReference>
<dbReference type="SUPFAM" id="SSF51338">
    <property type="entry name" value="Composite domain of metallo-dependent hydrolases"/>
    <property type="match status" value="1"/>
</dbReference>
<gene>
    <name evidence="3" type="ORF">AUCHE_05_04380</name>
</gene>
<accession>K6ULT3</accession>
<dbReference type="GO" id="GO:0016810">
    <property type="term" value="F:hydrolase activity, acting on carbon-nitrogen (but not peptide) bonds"/>
    <property type="evidence" value="ECO:0007669"/>
    <property type="project" value="InterPro"/>
</dbReference>
<dbReference type="OrthoDB" id="3189065at2"/>
<dbReference type="Pfam" id="PF01979">
    <property type="entry name" value="Amidohydro_1"/>
    <property type="match status" value="1"/>
</dbReference>
<keyword evidence="1 3" id="KW-0378">Hydrolase</keyword>
<dbReference type="Gene3D" id="2.30.40.10">
    <property type="entry name" value="Urease, subunit C, domain 1"/>
    <property type="match status" value="1"/>
</dbReference>
<dbReference type="InterPro" id="IPR032466">
    <property type="entry name" value="Metal_Hydrolase"/>
</dbReference>
<dbReference type="SUPFAM" id="SSF51556">
    <property type="entry name" value="Metallo-dependent hydrolases"/>
    <property type="match status" value="1"/>
</dbReference>
<dbReference type="InterPro" id="IPR011059">
    <property type="entry name" value="Metal-dep_hydrolase_composite"/>
</dbReference>
<dbReference type="Gene3D" id="3.20.20.140">
    <property type="entry name" value="Metal-dependent hydrolases"/>
    <property type="match status" value="1"/>
</dbReference>
<dbReference type="PANTHER" id="PTHR43794">
    <property type="entry name" value="AMINOHYDROLASE SSNA-RELATED"/>
    <property type="match status" value="1"/>
</dbReference>
<comment type="caution">
    <text evidence="3">The sequence shown here is derived from an EMBL/GenBank/DDBJ whole genome shotgun (WGS) entry which is preliminary data.</text>
</comment>
<dbReference type="InterPro" id="IPR050287">
    <property type="entry name" value="MTA/SAH_deaminase"/>
</dbReference>
<keyword evidence="4" id="KW-1185">Reference proteome</keyword>
<protein>
    <submittedName>
        <fullName evidence="3">Putative amidohydrolase</fullName>
    </submittedName>
</protein>
<dbReference type="InterPro" id="IPR017700">
    <property type="entry name" value="Aminohydrolase_SsnA"/>
</dbReference>
<evidence type="ECO:0000256" key="1">
    <source>
        <dbReference type="ARBA" id="ARBA00022801"/>
    </source>
</evidence>
<dbReference type="NCBIfam" id="NF005540">
    <property type="entry name" value="PRK07203.1"/>
    <property type="match status" value="1"/>
</dbReference>
<sequence length="441" mass="48170">MIIGNGPVITHDPDNPYLENGAIRIEGDTIVDVAPDVDLRAAHPGEDYVDVSGRVIMPGLINAHTHAYSHYARGMAATEQGTTFTGVLEKLWWKLDRLLEPEDVELNTSTTFVESIRNGVTTVIDHHSSPYAVTGSLTTQADAARALGIRASLCYETSDRDGPEILTRQIEENISFMKETAASPDDLITGLFGMHASFTVSQETLERCVTAVRDAGVTGFHVHTAEGPEDEPACEGLTGKRIVRRFHDAGMLGPETILVHCVHVDESEMELIKETDTSVVTNPHSNMGNAVGVTKVVEMLRRGIRCGLGTDAYLADMLASASVAKIAQSHRLADPTAGFMEAATLLFRNNPAIAARYWRKPLGVLVPGAYADVITQDYLPQTPMNGDNTLGHLLFGMTGALTHDTMVAGRWVMRDRRILTVDEAEIFARSRERAPRIWARM</sequence>
<reference evidence="3 4" key="1">
    <citation type="submission" date="2012-08" db="EMBL/GenBank/DDBJ databases">
        <title>Whole genome shotgun sequence of Austwickia chelonae NBRC 105200.</title>
        <authorList>
            <person name="Yoshida I."/>
            <person name="Hosoyama A."/>
            <person name="Tsuchikane K."/>
            <person name="Katsumata H."/>
            <person name="Ando Y."/>
            <person name="Ohji S."/>
            <person name="Hamada M."/>
            <person name="Tamura T."/>
            <person name="Yamazoe A."/>
            <person name="Yamazaki S."/>
            <person name="Fujita N."/>
        </authorList>
    </citation>
    <scope>NUCLEOTIDE SEQUENCE [LARGE SCALE GENOMIC DNA]</scope>
    <source>
        <strain evidence="3 4">NBRC 105200</strain>
    </source>
</reference>
<dbReference type="PANTHER" id="PTHR43794:SF11">
    <property type="entry name" value="AMIDOHYDROLASE-RELATED DOMAIN-CONTAINING PROTEIN"/>
    <property type="match status" value="1"/>
</dbReference>
<dbReference type="NCBIfam" id="TIGR03314">
    <property type="entry name" value="Se_ssnA"/>
    <property type="match status" value="1"/>
</dbReference>
<dbReference type="AlphaFoldDB" id="K6ULT3"/>
<proteinExistence type="predicted"/>
<feature type="domain" description="Amidohydrolase-related" evidence="2">
    <location>
        <begin position="55"/>
        <end position="412"/>
    </location>
</feature>
<organism evidence="3 4">
    <name type="scientific">Austwickia chelonae NBRC 105200</name>
    <dbReference type="NCBI Taxonomy" id="1184607"/>
    <lineage>
        <taxon>Bacteria</taxon>
        <taxon>Bacillati</taxon>
        <taxon>Actinomycetota</taxon>
        <taxon>Actinomycetes</taxon>
        <taxon>Micrococcales</taxon>
        <taxon>Dermatophilaceae</taxon>
        <taxon>Austwickia</taxon>
    </lineage>
</organism>
<dbReference type="eggNOG" id="COG0402">
    <property type="taxonomic scope" value="Bacteria"/>
</dbReference>
<dbReference type="InterPro" id="IPR006680">
    <property type="entry name" value="Amidohydro-rel"/>
</dbReference>
<evidence type="ECO:0000313" key="3">
    <source>
        <dbReference type="EMBL" id="GAB77526.1"/>
    </source>
</evidence>
<name>K6ULT3_9MICO</name>